<evidence type="ECO:0000313" key="2">
    <source>
        <dbReference type="Proteomes" id="UP001146120"/>
    </source>
</evidence>
<name>A0AAV2YU31_9STRA</name>
<reference evidence="1" key="1">
    <citation type="submission" date="2022-11" db="EMBL/GenBank/DDBJ databases">
        <authorList>
            <person name="Morgan W.R."/>
            <person name="Tartar A."/>
        </authorList>
    </citation>
    <scope>NUCLEOTIDE SEQUENCE</scope>
    <source>
        <strain evidence="1">ARSEF 373</strain>
    </source>
</reference>
<protein>
    <submittedName>
        <fullName evidence="1">Uncharacterized protein</fullName>
    </submittedName>
</protein>
<gene>
    <name evidence="1" type="ORF">N0F65_000667</name>
</gene>
<keyword evidence="2" id="KW-1185">Reference proteome</keyword>
<evidence type="ECO:0000313" key="1">
    <source>
        <dbReference type="EMBL" id="DAZ96119.1"/>
    </source>
</evidence>
<dbReference type="EMBL" id="DAKRPA010000178">
    <property type="protein sequence ID" value="DAZ96119.1"/>
    <property type="molecule type" value="Genomic_DNA"/>
</dbReference>
<accession>A0AAV2YU31</accession>
<comment type="caution">
    <text evidence="1">The sequence shown here is derived from an EMBL/GenBank/DDBJ whole genome shotgun (WGS) entry which is preliminary data.</text>
</comment>
<dbReference type="Proteomes" id="UP001146120">
    <property type="component" value="Unassembled WGS sequence"/>
</dbReference>
<sequence length="51" mass="5800">MIHTVMKSGTTCATMAKLVRMKTPTFEKMIVGFLRVVFPLLYDNQVTAESY</sequence>
<reference evidence="1" key="2">
    <citation type="journal article" date="2023" name="Microbiol Resour">
        <title>Decontamination and Annotation of the Draft Genome Sequence of the Oomycete Lagenidium giganteum ARSEF 373.</title>
        <authorList>
            <person name="Morgan W.R."/>
            <person name="Tartar A."/>
        </authorList>
    </citation>
    <scope>NUCLEOTIDE SEQUENCE</scope>
    <source>
        <strain evidence="1">ARSEF 373</strain>
    </source>
</reference>
<dbReference type="AlphaFoldDB" id="A0AAV2YU31"/>
<proteinExistence type="predicted"/>
<organism evidence="1 2">
    <name type="scientific">Lagenidium giganteum</name>
    <dbReference type="NCBI Taxonomy" id="4803"/>
    <lineage>
        <taxon>Eukaryota</taxon>
        <taxon>Sar</taxon>
        <taxon>Stramenopiles</taxon>
        <taxon>Oomycota</taxon>
        <taxon>Peronosporomycetes</taxon>
        <taxon>Pythiales</taxon>
        <taxon>Pythiaceae</taxon>
    </lineage>
</organism>